<organism evidence="5 6">
    <name type="scientific">Nocardiopsis sediminis</name>
    <dbReference type="NCBI Taxonomy" id="1778267"/>
    <lineage>
        <taxon>Bacteria</taxon>
        <taxon>Bacillati</taxon>
        <taxon>Actinomycetota</taxon>
        <taxon>Actinomycetes</taxon>
        <taxon>Streptosporangiales</taxon>
        <taxon>Nocardiopsidaceae</taxon>
        <taxon>Nocardiopsis</taxon>
    </lineage>
</organism>
<dbReference type="InterPro" id="IPR050988">
    <property type="entry name" value="Mannitol_DH/Oxidoreductase"/>
</dbReference>
<dbReference type="InterPro" id="IPR008927">
    <property type="entry name" value="6-PGluconate_DH-like_C_sf"/>
</dbReference>
<proteinExistence type="predicted"/>
<dbReference type="PANTHER" id="PTHR43362">
    <property type="entry name" value="MANNITOL DEHYDROGENASE DSF1-RELATED"/>
    <property type="match status" value="1"/>
</dbReference>
<dbReference type="Pfam" id="PF08125">
    <property type="entry name" value="Mannitol_dh_C"/>
    <property type="match status" value="1"/>
</dbReference>
<dbReference type="PANTHER" id="PTHR43362:SF1">
    <property type="entry name" value="MANNITOL DEHYDROGENASE 2-RELATED"/>
    <property type="match status" value="1"/>
</dbReference>
<dbReference type="PRINTS" id="PR00084">
    <property type="entry name" value="MTLDHDRGNASE"/>
</dbReference>
<dbReference type="Pfam" id="PF01232">
    <property type="entry name" value="Mannitol_dh"/>
    <property type="match status" value="1"/>
</dbReference>
<evidence type="ECO:0000259" key="4">
    <source>
        <dbReference type="Pfam" id="PF08125"/>
    </source>
</evidence>
<evidence type="ECO:0000256" key="2">
    <source>
        <dbReference type="ARBA" id="ARBA00048615"/>
    </source>
</evidence>
<dbReference type="EMBL" id="JBHSBH010000008">
    <property type="protein sequence ID" value="MFC3996954.1"/>
    <property type="molecule type" value="Genomic_DNA"/>
</dbReference>
<comment type="catalytic activity">
    <reaction evidence="2">
        <text>D-mannitol 1-phosphate + NAD(+) = beta-D-fructose 6-phosphate + NADH + H(+)</text>
        <dbReference type="Rhea" id="RHEA:19661"/>
        <dbReference type="ChEBI" id="CHEBI:15378"/>
        <dbReference type="ChEBI" id="CHEBI:57540"/>
        <dbReference type="ChEBI" id="CHEBI:57634"/>
        <dbReference type="ChEBI" id="CHEBI:57945"/>
        <dbReference type="ChEBI" id="CHEBI:61381"/>
        <dbReference type="EC" id="1.1.1.17"/>
    </reaction>
</comment>
<evidence type="ECO:0000313" key="6">
    <source>
        <dbReference type="Proteomes" id="UP001595847"/>
    </source>
</evidence>
<evidence type="ECO:0000256" key="1">
    <source>
        <dbReference type="ARBA" id="ARBA00023002"/>
    </source>
</evidence>
<gene>
    <name evidence="5" type="ORF">ACFOVU_13570</name>
</gene>
<evidence type="ECO:0000313" key="5">
    <source>
        <dbReference type="EMBL" id="MFC3996954.1"/>
    </source>
</evidence>
<dbReference type="InterPro" id="IPR036291">
    <property type="entry name" value="NAD(P)-bd_dom_sf"/>
</dbReference>
<feature type="domain" description="Mannitol dehydrogenase N-terminal" evidence="3">
    <location>
        <begin position="28"/>
        <end position="281"/>
    </location>
</feature>
<dbReference type="SUPFAM" id="SSF51735">
    <property type="entry name" value="NAD(P)-binding Rossmann-fold domains"/>
    <property type="match status" value="1"/>
</dbReference>
<sequence length="473" mass="48782">MSTVLPAARLSRAALRAAGHAVPAPPVRIVHLGIGAFARSHQAAYTAHAADAAGWGIAGFTGRGSGAADRLAAQDGLYTLVERGPAGDRTEIVPNLVAVYPGQRTDALAAALRAPGTAVVTITITESGYRVRADGGPDTDDPVVRADIAALRAAGAGGSGAGARPVTPLARLLLGLEARRRAGAPPLAVVSCDNLPDNGGLLHRALAGLAEEAAPDLAAWVDGAVSCVSTSVDRITPRIGPHEVGEIAAATGWNDAAPVVAEPFADWTLCGDFPAGRPDWESAGARFVGDIGPYEARKLWLLNGAHTLLASLGSLRGHRTVADAIADPACRAAVERLWDDAVRHLPGGLGLPAYRRALIERFANRRIEHPLAQIADDALTKLRLRVVPVAERERARARPASGCVLPVAAWIAAVMADPAAGGPASAEIARALAAPSPPTALLTLLSPALAGDDDFRRRVEDALRRLPAGRPHG</sequence>
<dbReference type="InterPro" id="IPR013328">
    <property type="entry name" value="6PGD_dom2"/>
</dbReference>
<keyword evidence="1 5" id="KW-0560">Oxidoreductase</keyword>
<dbReference type="InterPro" id="IPR000669">
    <property type="entry name" value="Mannitol_DH"/>
</dbReference>
<dbReference type="InterPro" id="IPR013118">
    <property type="entry name" value="Mannitol_DH_C"/>
</dbReference>
<dbReference type="Gene3D" id="3.40.50.720">
    <property type="entry name" value="NAD(P)-binding Rossmann-like Domain"/>
    <property type="match status" value="1"/>
</dbReference>
<dbReference type="GO" id="GO:0016491">
    <property type="term" value="F:oxidoreductase activity"/>
    <property type="evidence" value="ECO:0007669"/>
    <property type="project" value="UniProtKB-KW"/>
</dbReference>
<evidence type="ECO:0000259" key="3">
    <source>
        <dbReference type="Pfam" id="PF01232"/>
    </source>
</evidence>
<accession>A0ABV8FLD0</accession>
<name>A0ABV8FLD0_9ACTN</name>
<reference evidence="6" key="1">
    <citation type="journal article" date="2019" name="Int. J. Syst. Evol. Microbiol.">
        <title>The Global Catalogue of Microorganisms (GCM) 10K type strain sequencing project: providing services to taxonomists for standard genome sequencing and annotation.</title>
        <authorList>
            <consortium name="The Broad Institute Genomics Platform"/>
            <consortium name="The Broad Institute Genome Sequencing Center for Infectious Disease"/>
            <person name="Wu L."/>
            <person name="Ma J."/>
        </authorList>
    </citation>
    <scope>NUCLEOTIDE SEQUENCE [LARGE SCALE GENOMIC DNA]</scope>
    <source>
        <strain evidence="6">TBRC 1826</strain>
    </source>
</reference>
<dbReference type="Gene3D" id="1.10.1040.10">
    <property type="entry name" value="N-(1-d-carboxylethyl)-l-norvaline Dehydrogenase, domain 2"/>
    <property type="match status" value="1"/>
</dbReference>
<dbReference type="InterPro" id="IPR013131">
    <property type="entry name" value="Mannitol_DH_N"/>
</dbReference>
<comment type="caution">
    <text evidence="5">The sequence shown here is derived from an EMBL/GenBank/DDBJ whole genome shotgun (WGS) entry which is preliminary data.</text>
</comment>
<dbReference type="RefSeq" id="WP_378533469.1">
    <property type="nucleotide sequence ID" value="NZ_JBHSBH010000008.1"/>
</dbReference>
<keyword evidence="6" id="KW-1185">Reference proteome</keyword>
<dbReference type="Proteomes" id="UP001595847">
    <property type="component" value="Unassembled WGS sequence"/>
</dbReference>
<protein>
    <submittedName>
        <fullName evidence="5">Mannitol dehydrogenase family protein</fullName>
        <ecNumber evidence="5">1.1.1.-</ecNumber>
    </submittedName>
</protein>
<dbReference type="SUPFAM" id="SSF48179">
    <property type="entry name" value="6-phosphogluconate dehydrogenase C-terminal domain-like"/>
    <property type="match status" value="1"/>
</dbReference>
<feature type="domain" description="Mannitol dehydrogenase C-terminal" evidence="4">
    <location>
        <begin position="290"/>
        <end position="412"/>
    </location>
</feature>
<dbReference type="EC" id="1.1.1.-" evidence="5"/>